<dbReference type="Gene3D" id="3.40.50.880">
    <property type="match status" value="1"/>
</dbReference>
<evidence type="ECO:0000256" key="6">
    <source>
        <dbReference type="ARBA" id="ARBA00022741"/>
    </source>
</evidence>
<comment type="pathway">
    <text evidence="2">Cofactor biosynthesis; adenosylcobalamin biosynthesis.</text>
</comment>
<comment type="cofactor">
    <cofactor evidence="1">
        <name>Mg(2+)</name>
        <dbReference type="ChEBI" id="CHEBI:18420"/>
    </cofactor>
</comment>
<dbReference type="Pfam" id="PF07685">
    <property type="entry name" value="GATase_3"/>
    <property type="match status" value="1"/>
</dbReference>
<dbReference type="CDD" id="cd03130">
    <property type="entry name" value="GATase1_CobB"/>
    <property type="match status" value="1"/>
</dbReference>
<dbReference type="PANTHER" id="PTHR43873:SF1">
    <property type="entry name" value="COBYRINATE A,C-DIAMIDE SYNTHASE"/>
    <property type="match status" value="1"/>
</dbReference>
<organism evidence="12 13">
    <name type="scientific">Allochromatium humboldtianum</name>
    <dbReference type="NCBI Taxonomy" id="504901"/>
    <lineage>
        <taxon>Bacteria</taxon>
        <taxon>Pseudomonadati</taxon>
        <taxon>Pseudomonadota</taxon>
        <taxon>Gammaproteobacteria</taxon>
        <taxon>Chromatiales</taxon>
        <taxon>Chromatiaceae</taxon>
        <taxon>Allochromatium</taxon>
    </lineage>
</organism>
<evidence type="ECO:0000256" key="7">
    <source>
        <dbReference type="ARBA" id="ARBA00022840"/>
    </source>
</evidence>
<dbReference type="Pfam" id="PF01656">
    <property type="entry name" value="CbiA"/>
    <property type="match status" value="1"/>
</dbReference>
<dbReference type="AlphaFoldDB" id="A0A850RHG9"/>
<comment type="similarity">
    <text evidence="3">Belongs to the CobB/CobQ family. CobQ subfamily.</text>
</comment>
<dbReference type="InterPro" id="IPR027417">
    <property type="entry name" value="P-loop_NTPase"/>
</dbReference>
<evidence type="ECO:0000256" key="3">
    <source>
        <dbReference type="ARBA" id="ARBA00006205"/>
    </source>
</evidence>
<dbReference type="PANTHER" id="PTHR43873">
    <property type="entry name" value="COBYRINATE A,C-DIAMIDE SYNTHASE"/>
    <property type="match status" value="1"/>
</dbReference>
<keyword evidence="6" id="KW-0547">Nucleotide-binding</keyword>
<accession>A0A850RHG9</accession>
<feature type="domain" description="CobB/CobQ-like glutamine amidotransferase" evidence="11">
    <location>
        <begin position="249"/>
        <end position="427"/>
    </location>
</feature>
<sequence>MSDPIVRHCPALFLTACSSGQGKTTVVAALARHHRRLGRRVRVFKTGPDFLDPMILARASGAEVGPLDLWMVGEALCRRKLYEAAGEADLILVEGAMGLFDGSPSGADLAETFGLPVAALIDARGMGQTFGALALGLTSYRPSLRFAGIAANQVGSARHAEMVAAGLPESVRYLGAIPRLSEAALPSRHLGLVQASEIADLDHRLDAAADRLTGLALAELPEPVAFAPPSASECEPESEPLQPWLAGRRIAVARDAAFSFLYADNLRLLEALGAELSFFSPLADPDVSADAIYLPGGYPELHLQTLAANTGMKRALRAHVDAGRPLYAECGGMLYLLDHLADKTGQGADLAGLLPGRGRMQARLAGLGMQSLDTPFGRLRGHSFHHSTMETPVAPVAFSQRQRDGQAGEPVYRLGSLQASYLHLYFPSAPRAAAALFIDQD</sequence>
<protein>
    <submittedName>
        <fullName evidence="12">Cobyrinate a,c-diamide synthase</fullName>
    </submittedName>
</protein>
<feature type="domain" description="CobQ/CobB/MinD/ParA nucleotide binding" evidence="10">
    <location>
        <begin position="14"/>
        <end position="190"/>
    </location>
</feature>
<evidence type="ECO:0000313" key="13">
    <source>
        <dbReference type="Proteomes" id="UP000592294"/>
    </source>
</evidence>
<dbReference type="GO" id="GO:0009236">
    <property type="term" value="P:cobalamin biosynthetic process"/>
    <property type="evidence" value="ECO:0007669"/>
    <property type="project" value="UniProtKB-KW"/>
</dbReference>
<comment type="caution">
    <text evidence="12">The sequence shown here is derived from an EMBL/GenBank/DDBJ whole genome shotgun (WGS) entry which is preliminary data.</text>
</comment>
<evidence type="ECO:0000313" key="12">
    <source>
        <dbReference type="EMBL" id="NVZ09041.1"/>
    </source>
</evidence>
<keyword evidence="5" id="KW-0436">Ligase</keyword>
<evidence type="ECO:0000256" key="1">
    <source>
        <dbReference type="ARBA" id="ARBA00001946"/>
    </source>
</evidence>
<dbReference type="InterPro" id="IPR004484">
    <property type="entry name" value="CbiA/CobB_synth"/>
</dbReference>
<proteinExistence type="inferred from homology"/>
<dbReference type="NCBIfam" id="NF002204">
    <property type="entry name" value="PRK01077.1"/>
    <property type="match status" value="1"/>
</dbReference>
<dbReference type="Proteomes" id="UP000592294">
    <property type="component" value="Unassembled WGS sequence"/>
</dbReference>
<evidence type="ECO:0000256" key="2">
    <source>
        <dbReference type="ARBA" id="ARBA00004953"/>
    </source>
</evidence>
<dbReference type="SUPFAM" id="SSF52540">
    <property type="entry name" value="P-loop containing nucleoside triphosphate hydrolases"/>
    <property type="match status" value="1"/>
</dbReference>
<dbReference type="Gene3D" id="3.40.50.300">
    <property type="entry name" value="P-loop containing nucleotide triphosphate hydrolases"/>
    <property type="match status" value="1"/>
</dbReference>
<keyword evidence="9" id="KW-0315">Glutamine amidotransferase</keyword>
<reference evidence="12 13" key="1">
    <citation type="submission" date="2020-06" db="EMBL/GenBank/DDBJ databases">
        <title>Whole-genome sequence of Allochromatium humboldtianum DSM 21881, type strain.</title>
        <authorList>
            <person name="Kyndt J.A."/>
            <person name="Meyer T.E."/>
        </authorList>
    </citation>
    <scope>NUCLEOTIDE SEQUENCE [LARGE SCALE GENOMIC DNA]</scope>
    <source>
        <strain evidence="12 13">DSM 21881</strain>
    </source>
</reference>
<gene>
    <name evidence="12" type="ORF">HW932_07175</name>
</gene>
<dbReference type="SUPFAM" id="SSF52317">
    <property type="entry name" value="Class I glutamine amidotransferase-like"/>
    <property type="match status" value="1"/>
</dbReference>
<name>A0A850RHG9_9GAMM</name>
<dbReference type="GO" id="GO:0005524">
    <property type="term" value="F:ATP binding"/>
    <property type="evidence" value="ECO:0007669"/>
    <property type="project" value="UniProtKB-KW"/>
</dbReference>
<dbReference type="GO" id="GO:0042242">
    <property type="term" value="F:cobyrinic acid a,c-diamide synthase activity"/>
    <property type="evidence" value="ECO:0007669"/>
    <property type="project" value="InterPro"/>
</dbReference>
<dbReference type="InterPro" id="IPR011698">
    <property type="entry name" value="GATase_3"/>
</dbReference>
<evidence type="ECO:0000256" key="9">
    <source>
        <dbReference type="ARBA" id="ARBA00022962"/>
    </source>
</evidence>
<dbReference type="EMBL" id="JABZEO010000004">
    <property type="protein sequence ID" value="NVZ09041.1"/>
    <property type="molecule type" value="Genomic_DNA"/>
</dbReference>
<keyword evidence="7" id="KW-0067">ATP-binding</keyword>
<keyword evidence="8" id="KW-0460">Magnesium</keyword>
<keyword evidence="13" id="KW-1185">Reference proteome</keyword>
<evidence type="ECO:0000259" key="11">
    <source>
        <dbReference type="Pfam" id="PF07685"/>
    </source>
</evidence>
<evidence type="ECO:0000259" key="10">
    <source>
        <dbReference type="Pfam" id="PF01656"/>
    </source>
</evidence>
<evidence type="ECO:0000256" key="5">
    <source>
        <dbReference type="ARBA" id="ARBA00022598"/>
    </source>
</evidence>
<dbReference type="RefSeq" id="WP_176975814.1">
    <property type="nucleotide sequence ID" value="NZ_JABZEO010000004.1"/>
</dbReference>
<keyword evidence="4" id="KW-0169">Cobalamin biosynthesis</keyword>
<dbReference type="InterPro" id="IPR002586">
    <property type="entry name" value="CobQ/CobB/MinD/ParA_Nub-bd_dom"/>
</dbReference>
<evidence type="ECO:0000256" key="8">
    <source>
        <dbReference type="ARBA" id="ARBA00022842"/>
    </source>
</evidence>
<dbReference type="PROSITE" id="PS51274">
    <property type="entry name" value="GATASE_COBBQ"/>
    <property type="match status" value="1"/>
</dbReference>
<evidence type="ECO:0000256" key="4">
    <source>
        <dbReference type="ARBA" id="ARBA00022573"/>
    </source>
</evidence>
<dbReference type="InterPro" id="IPR029062">
    <property type="entry name" value="Class_I_gatase-like"/>
</dbReference>